<dbReference type="PANTHER" id="PTHR30012:SF0">
    <property type="entry name" value="TYPE II SECRETION SYSTEM PROTEIN F-RELATED"/>
    <property type="match status" value="1"/>
</dbReference>
<evidence type="ECO:0000313" key="2">
    <source>
        <dbReference type="EMBL" id="OWQ92324.1"/>
    </source>
</evidence>
<feature type="transmembrane region" description="Helical" evidence="1">
    <location>
        <begin position="123"/>
        <end position="149"/>
    </location>
</feature>
<dbReference type="InterPro" id="IPR003004">
    <property type="entry name" value="GspF/PilC"/>
</dbReference>
<name>A0A246JI72_9BURK</name>
<dbReference type="Proteomes" id="UP000197468">
    <property type="component" value="Unassembled WGS sequence"/>
</dbReference>
<feature type="transmembrane region" description="Helical" evidence="1">
    <location>
        <begin position="169"/>
        <end position="191"/>
    </location>
</feature>
<gene>
    <name evidence="2" type="ORF">CDN99_07240</name>
</gene>
<dbReference type="InterPro" id="IPR042094">
    <property type="entry name" value="T2SS_GspF_sf"/>
</dbReference>
<keyword evidence="1" id="KW-0812">Transmembrane</keyword>
<evidence type="ECO:0000256" key="1">
    <source>
        <dbReference type="SAM" id="Phobius"/>
    </source>
</evidence>
<keyword evidence="1" id="KW-0472">Membrane</keyword>
<dbReference type="Gene3D" id="1.20.81.30">
    <property type="entry name" value="Type II secretion system (T2SS), domain F"/>
    <property type="match status" value="1"/>
</dbReference>
<proteinExistence type="predicted"/>
<sequence>MPALDWLLVRAAARRLRQRRGDFYYDLAAALEDRVPLFTILRKCEVRARRRSRGDQLLYRRMLRAAMGGSLARALAGVVPPSELLMIDALQGGGDERLSQGLHFLSDTVEKVDGMFRAVRKAVAYPLMLLGAMTAILVVFSLHAVPVLADLIAPERWPPLGQALYAVAWLVRHHGLMIGAMALAGGALFVWALPRWQGPGRRWLDRYPPFSLYRDFSGAMLVISLSSLMRAGVSLRASLERAGRFSGPWMRWHLRQILARLSDRQAAQFGRAFATGVLNPAMEERVQDAAERRDPVAAFVKIGVGSIDRLQRGIADSAARLNGLLLVAAAALLLFLVGGFLSTVMEVQNSMQMEMGTS</sequence>
<organism evidence="2 3">
    <name type="scientific">Roseateles aquatilis</name>
    <dbReference type="NCBI Taxonomy" id="431061"/>
    <lineage>
        <taxon>Bacteria</taxon>
        <taxon>Pseudomonadati</taxon>
        <taxon>Pseudomonadota</taxon>
        <taxon>Betaproteobacteria</taxon>
        <taxon>Burkholderiales</taxon>
        <taxon>Sphaerotilaceae</taxon>
        <taxon>Roseateles</taxon>
    </lineage>
</organism>
<dbReference type="OrthoDB" id="7031359at2"/>
<keyword evidence="1" id="KW-1133">Transmembrane helix</keyword>
<evidence type="ECO:0000313" key="3">
    <source>
        <dbReference type="Proteomes" id="UP000197468"/>
    </source>
</evidence>
<comment type="caution">
    <text evidence="2">The sequence shown here is derived from an EMBL/GenBank/DDBJ whole genome shotgun (WGS) entry which is preliminary data.</text>
</comment>
<accession>A0A246JI72</accession>
<keyword evidence="3" id="KW-1185">Reference proteome</keyword>
<dbReference type="AlphaFoldDB" id="A0A246JI72"/>
<reference evidence="2 3" key="1">
    <citation type="journal article" date="2008" name="Int. J. Syst. Evol. Microbiol.">
        <title>Description of Roseateles aquatilis sp. nov. and Roseateles terrae sp. nov., in the class Betaproteobacteria, and emended description of the genus Roseateles.</title>
        <authorList>
            <person name="Gomila M."/>
            <person name="Bowien B."/>
            <person name="Falsen E."/>
            <person name="Moore E.R."/>
            <person name="Lalucat J."/>
        </authorList>
    </citation>
    <scope>NUCLEOTIDE SEQUENCE [LARGE SCALE GENOMIC DNA]</scope>
    <source>
        <strain evidence="2 3">CCUG 48205</strain>
    </source>
</reference>
<evidence type="ECO:0008006" key="4">
    <source>
        <dbReference type="Google" id="ProtNLM"/>
    </source>
</evidence>
<protein>
    <recommendedName>
        <fullName evidence="4">Type II secretion system protein GspF domain-containing protein</fullName>
    </recommendedName>
</protein>
<dbReference type="PANTHER" id="PTHR30012">
    <property type="entry name" value="GENERAL SECRETION PATHWAY PROTEIN"/>
    <property type="match status" value="1"/>
</dbReference>
<dbReference type="EMBL" id="NIOF01000002">
    <property type="protein sequence ID" value="OWQ92324.1"/>
    <property type="molecule type" value="Genomic_DNA"/>
</dbReference>
<feature type="transmembrane region" description="Helical" evidence="1">
    <location>
        <begin position="324"/>
        <end position="345"/>
    </location>
</feature>